<feature type="domain" description="Sigma-54 factor interaction" evidence="6">
    <location>
        <begin position="196"/>
        <end position="425"/>
    </location>
</feature>
<keyword evidence="3" id="KW-0805">Transcription regulation</keyword>
<dbReference type="InterPro" id="IPR002078">
    <property type="entry name" value="Sigma_54_int"/>
</dbReference>
<dbReference type="InterPro" id="IPR025662">
    <property type="entry name" value="Sigma_54_int_dom_ATP-bd_1"/>
</dbReference>
<dbReference type="InterPro" id="IPR009057">
    <property type="entry name" value="Homeodomain-like_sf"/>
</dbReference>
<evidence type="ECO:0000256" key="1">
    <source>
        <dbReference type="ARBA" id="ARBA00022741"/>
    </source>
</evidence>
<dbReference type="SMART" id="SM00382">
    <property type="entry name" value="AAA"/>
    <property type="match status" value="1"/>
</dbReference>
<dbReference type="SUPFAM" id="SSF52540">
    <property type="entry name" value="P-loop containing nucleoside triphosphate hydrolases"/>
    <property type="match status" value="1"/>
</dbReference>
<keyword evidence="8" id="KW-1185">Reference proteome</keyword>
<keyword evidence="5" id="KW-0804">Transcription</keyword>
<dbReference type="GO" id="GO:0005524">
    <property type="term" value="F:ATP binding"/>
    <property type="evidence" value="ECO:0007669"/>
    <property type="project" value="UniProtKB-KW"/>
</dbReference>
<dbReference type="SUPFAM" id="SSF141371">
    <property type="entry name" value="PilZ domain-like"/>
    <property type="match status" value="1"/>
</dbReference>
<keyword evidence="2" id="KW-0067">ATP-binding</keyword>
<dbReference type="PANTHER" id="PTHR32071:SF117">
    <property type="entry name" value="PTS-DEPENDENT DIHYDROXYACETONE KINASE OPERON REGULATORY PROTEIN-RELATED"/>
    <property type="match status" value="1"/>
</dbReference>
<organism evidence="7 8">
    <name type="scientific">Leptospirillum ferrodiazotrophum</name>
    <dbReference type="NCBI Taxonomy" id="412449"/>
    <lineage>
        <taxon>Bacteria</taxon>
        <taxon>Pseudomonadati</taxon>
        <taxon>Nitrospirota</taxon>
        <taxon>Nitrospiria</taxon>
        <taxon>Nitrospirales</taxon>
        <taxon>Nitrospiraceae</taxon>
        <taxon>Leptospirillum</taxon>
    </lineage>
</organism>
<gene>
    <name evidence="7" type="ORF">UBAL3_94240097</name>
</gene>
<dbReference type="PROSITE" id="PS50045">
    <property type="entry name" value="SIGMA54_INTERACT_4"/>
    <property type="match status" value="1"/>
</dbReference>
<sequence length="508" mass="56917">MRRYDRLPLVVPVQFRASTGGFRKGVLKDLSLTGCYIQPARRSEISGWVRLRIDESGDPRISGLEPVETWGLVARKNEEGFALHFNWIERENLRRFAELLLRLAPDHPVVRKMFEINQPSTFLGPGAAGGNGTPRPGASPLNNQVVERLLRNSWSSFIEFAPTEFFDGMIDWFSDALEIKGRPDETDPPTFPDWFFPSRSPEIVEIVRKVKMVGPSGLSILFLGETGVGKEMFARLCHEVGGRPAAPFIPVNCGAIPHDLAESLFFGHEKGSFSGAVNQATGYLEAADKGTLFLDEIGELSPPLQVKLLRVLQERTFTRVGSTRELPFEARVVCATNRNLAEEVRKGTFREDLFYRINGLTIEIPPLRNRLSDILPMADYFLRKICLDNSLPPKTIGREAALALQGYSWPGNARELHNVIYRAAIISDGTEIREEDVGLPIDKSRQAKPTLKEIREIFEKEVLLESLVRHNGNVAAVSEELDISKPTVYAFIKKHNLSRTFSAPPGEK</sequence>
<dbReference type="FunFam" id="3.40.50.300:FF:000006">
    <property type="entry name" value="DNA-binding transcriptional regulator NtrC"/>
    <property type="match status" value="1"/>
</dbReference>
<evidence type="ECO:0000256" key="2">
    <source>
        <dbReference type="ARBA" id="ARBA00022840"/>
    </source>
</evidence>
<dbReference type="InterPro" id="IPR003593">
    <property type="entry name" value="AAA+_ATPase"/>
</dbReference>
<evidence type="ECO:0000259" key="6">
    <source>
        <dbReference type="PROSITE" id="PS50045"/>
    </source>
</evidence>
<protein>
    <submittedName>
        <fullName evidence="7">Sigma54 specific transcriptional regulator, Fis family</fullName>
    </submittedName>
</protein>
<name>C6HYM0_9BACT</name>
<dbReference type="InterPro" id="IPR027417">
    <property type="entry name" value="P-loop_NTPase"/>
</dbReference>
<evidence type="ECO:0000256" key="3">
    <source>
        <dbReference type="ARBA" id="ARBA00023015"/>
    </source>
</evidence>
<dbReference type="PROSITE" id="PS00676">
    <property type="entry name" value="SIGMA54_INTERACT_2"/>
    <property type="match status" value="1"/>
</dbReference>
<evidence type="ECO:0000256" key="4">
    <source>
        <dbReference type="ARBA" id="ARBA00023125"/>
    </source>
</evidence>
<evidence type="ECO:0000313" key="7">
    <source>
        <dbReference type="EMBL" id="EES52305.1"/>
    </source>
</evidence>
<dbReference type="SUPFAM" id="SSF46689">
    <property type="entry name" value="Homeodomain-like"/>
    <property type="match status" value="1"/>
</dbReference>
<dbReference type="Pfam" id="PF25601">
    <property type="entry name" value="AAA_lid_14"/>
    <property type="match status" value="1"/>
</dbReference>
<dbReference type="Proteomes" id="UP000009374">
    <property type="component" value="Unassembled WGS sequence"/>
</dbReference>
<dbReference type="Gene3D" id="1.10.10.60">
    <property type="entry name" value="Homeodomain-like"/>
    <property type="match status" value="1"/>
</dbReference>
<dbReference type="GO" id="GO:0035438">
    <property type="term" value="F:cyclic-di-GMP binding"/>
    <property type="evidence" value="ECO:0007669"/>
    <property type="project" value="InterPro"/>
</dbReference>
<dbReference type="Gene3D" id="3.40.50.300">
    <property type="entry name" value="P-loop containing nucleotide triphosphate hydrolases"/>
    <property type="match status" value="1"/>
</dbReference>
<dbReference type="GO" id="GO:0043565">
    <property type="term" value="F:sequence-specific DNA binding"/>
    <property type="evidence" value="ECO:0007669"/>
    <property type="project" value="InterPro"/>
</dbReference>
<proteinExistence type="predicted"/>
<dbReference type="InterPro" id="IPR058031">
    <property type="entry name" value="AAA_lid_NorR"/>
</dbReference>
<dbReference type="InterPro" id="IPR025943">
    <property type="entry name" value="Sigma_54_int_dom_ATP-bd_2"/>
</dbReference>
<reference evidence="7 8" key="1">
    <citation type="journal article" date="2009" name="Appl. Environ. Microbiol.">
        <title>Community genomic and proteomic analyses of chemoautotrophic iron-oxidizing "Leptospirillum rubarum" (Group II) and "Leptospirillum ferrodiazotrophum" (Group III) bacteria in acid mine drainage biofilms.</title>
        <authorList>
            <person name="Goltsman D.S."/>
            <person name="Denef V.J."/>
            <person name="Singer S.W."/>
            <person name="VerBerkmoes N.C."/>
            <person name="Lefsrud M."/>
            <person name="Mueller R.S."/>
            <person name="Dick G.J."/>
            <person name="Sun C.L."/>
            <person name="Wheeler K.E."/>
            <person name="Zemla A."/>
            <person name="Baker B.J."/>
            <person name="Hauser L."/>
            <person name="Land M."/>
            <person name="Shah M.B."/>
            <person name="Thelen M.P."/>
            <person name="Hettich R.L."/>
            <person name="Banfield J.F."/>
        </authorList>
    </citation>
    <scope>NUCLEOTIDE SEQUENCE [LARGE SCALE GENOMIC DNA]</scope>
</reference>
<dbReference type="InterPro" id="IPR009875">
    <property type="entry name" value="PilZ_domain"/>
</dbReference>
<evidence type="ECO:0000313" key="8">
    <source>
        <dbReference type="Proteomes" id="UP000009374"/>
    </source>
</evidence>
<accession>C6HYM0</accession>
<dbReference type="Pfam" id="PF00158">
    <property type="entry name" value="Sigma54_activat"/>
    <property type="match status" value="1"/>
</dbReference>
<evidence type="ECO:0000256" key="5">
    <source>
        <dbReference type="ARBA" id="ARBA00023163"/>
    </source>
</evidence>
<dbReference type="CDD" id="cd00009">
    <property type="entry name" value="AAA"/>
    <property type="match status" value="1"/>
</dbReference>
<dbReference type="EMBL" id="GG693878">
    <property type="protein sequence ID" value="EES52305.1"/>
    <property type="molecule type" value="Genomic_DNA"/>
</dbReference>
<dbReference type="PROSITE" id="PS00675">
    <property type="entry name" value="SIGMA54_INTERACT_1"/>
    <property type="match status" value="1"/>
</dbReference>
<dbReference type="Gene3D" id="1.10.8.60">
    <property type="match status" value="1"/>
</dbReference>
<dbReference type="AlphaFoldDB" id="C6HYM0"/>
<dbReference type="Pfam" id="PF07238">
    <property type="entry name" value="PilZ"/>
    <property type="match status" value="1"/>
</dbReference>
<dbReference type="Gene3D" id="2.40.10.220">
    <property type="entry name" value="predicted glycosyltransferase like domains"/>
    <property type="match status" value="1"/>
</dbReference>
<dbReference type="Pfam" id="PF02954">
    <property type="entry name" value="HTH_8"/>
    <property type="match status" value="1"/>
</dbReference>
<keyword evidence="4" id="KW-0238">DNA-binding</keyword>
<dbReference type="PANTHER" id="PTHR32071">
    <property type="entry name" value="TRANSCRIPTIONAL REGULATORY PROTEIN"/>
    <property type="match status" value="1"/>
</dbReference>
<dbReference type="GO" id="GO:0006355">
    <property type="term" value="P:regulation of DNA-templated transcription"/>
    <property type="evidence" value="ECO:0007669"/>
    <property type="project" value="InterPro"/>
</dbReference>
<dbReference type="InterPro" id="IPR002197">
    <property type="entry name" value="HTH_Fis"/>
</dbReference>
<keyword evidence="1" id="KW-0547">Nucleotide-binding</keyword>